<dbReference type="PANTHER" id="PTHR32089:SF119">
    <property type="entry name" value="METHYL-ACCEPTING CHEMOTAXIS PROTEIN CTPL"/>
    <property type="match status" value="1"/>
</dbReference>
<dbReference type="SMART" id="SM01358">
    <property type="entry name" value="HBM"/>
    <property type="match status" value="1"/>
</dbReference>
<reference evidence="12 13" key="2">
    <citation type="journal article" date="2016" name="Genome Announc.">
        <title>Complete Genome Sequence of the Highly Virulent Aeromonas schubertii Strain WL1483, Isolated from Diseased Snakehead Fish (Channa argus) in China.</title>
        <authorList>
            <person name="Liu L."/>
            <person name="Li N."/>
            <person name="Zhang D."/>
            <person name="Fu X."/>
            <person name="Shi C."/>
            <person name="Lin Q."/>
            <person name="Hao G."/>
        </authorList>
    </citation>
    <scope>NUCLEOTIDE SEQUENCE [LARGE SCALE GENOMIC DNA]</scope>
    <source>
        <strain evidence="12 13">WL1483</strain>
    </source>
</reference>
<dbReference type="PATRIC" id="fig|652.5.peg.604"/>
<keyword evidence="2 9" id="KW-0812">Transmembrane</keyword>
<evidence type="ECO:0000256" key="1">
    <source>
        <dbReference type="ARBA" id="ARBA00004141"/>
    </source>
</evidence>
<reference evidence="13" key="1">
    <citation type="submission" date="2015-10" db="EMBL/GenBank/DDBJ databases">
        <title>Complete Genome Sequence of Aeromonas schubertii strain WL1483.</title>
        <authorList>
            <person name="Liu L."/>
        </authorList>
    </citation>
    <scope>NUCLEOTIDE SEQUENCE [LARGE SCALE GENOMIC DNA]</scope>
    <source>
        <strain evidence="13">WL1483</strain>
    </source>
</reference>
<dbReference type="PROSITE" id="PS50111">
    <property type="entry name" value="CHEMOTAXIS_TRANSDUC_2"/>
    <property type="match status" value="1"/>
</dbReference>
<dbReference type="GO" id="GO:0016020">
    <property type="term" value="C:membrane"/>
    <property type="evidence" value="ECO:0007669"/>
    <property type="project" value="UniProtKB-SubCell"/>
</dbReference>
<evidence type="ECO:0000313" key="13">
    <source>
        <dbReference type="Proteomes" id="UP000058114"/>
    </source>
</evidence>
<sequence length="611" mass="67156">MSVKQKLLWSALLITLIQLLLVGGLSYFSERSERLATAQRLTQQLDTQRTQLALDEKLYLLRKDPALVQEFNRDLQLAHETMKQLGETLPAELADHLTTLGQGLDAYRGEFQKLQQQQEKIGLTPESGLYGQLRAATHSLEAALKERDEPRLQVMLLQLRRDEKDFMLRRDMRYLAKLEENAAPLAEALAASPEQAALLQRYRQHFGDLVAAEQQLGLTGKEGLRASLTDKERQMAGYSATLLEELTRYAEVQHDRQLWMMILLCAAGILTALLLNLGIGRSIMGGIDQLAGVMRRVTQSSDLTLRARLTGRDELAAMGHDFDTMLDHFHALIEQVKGTVGHLESQTRLLSQQAEQAQHALLKQLEESDLVASAATEMESTIANIADNTETAAASARDTHSAAEQGRDSVQQTRQTIRQLSERLAGTSQEGEALASESQTISSVLDVIRAIAEQTNLLALNAAIEAARAGDQGRGFAVVADEVRSLAMRTQQSTTEIATIIGSLQSRTASMVAQIGECRENGEQSVTAANLAGEQLGLITERMEAVLDMNTQIATAVEEQSSVASEINRNAVMIRDIANQVRGQAEESLAATLQVEEQAGMLARAIDQFRI</sequence>
<evidence type="ECO:0000259" key="10">
    <source>
        <dbReference type="PROSITE" id="PS50111"/>
    </source>
</evidence>
<gene>
    <name evidence="12" type="ORF">WL1483_4658</name>
</gene>
<evidence type="ECO:0000256" key="6">
    <source>
        <dbReference type="ARBA" id="ARBA00029447"/>
    </source>
</evidence>
<dbReference type="GO" id="GO:0006935">
    <property type="term" value="P:chemotaxis"/>
    <property type="evidence" value="ECO:0007669"/>
    <property type="project" value="UniProtKB-ARBA"/>
</dbReference>
<evidence type="ECO:0000256" key="3">
    <source>
        <dbReference type="ARBA" id="ARBA00022989"/>
    </source>
</evidence>
<evidence type="ECO:0000256" key="8">
    <source>
        <dbReference type="SAM" id="MobiDB-lite"/>
    </source>
</evidence>
<feature type="compositionally biased region" description="Basic and acidic residues" evidence="8">
    <location>
        <begin position="397"/>
        <end position="407"/>
    </location>
</feature>
<organism evidence="12 13">
    <name type="scientific">Aeromonas schubertii</name>
    <dbReference type="NCBI Taxonomy" id="652"/>
    <lineage>
        <taxon>Bacteria</taxon>
        <taxon>Pseudomonadati</taxon>
        <taxon>Pseudomonadota</taxon>
        <taxon>Gammaproteobacteria</taxon>
        <taxon>Aeromonadales</taxon>
        <taxon>Aeromonadaceae</taxon>
        <taxon>Aeromonas</taxon>
    </lineage>
</organism>
<dbReference type="SMART" id="SM00304">
    <property type="entry name" value="HAMP"/>
    <property type="match status" value="1"/>
</dbReference>
<feature type="domain" description="Methyl-accepting transducer" evidence="10">
    <location>
        <begin position="339"/>
        <end position="575"/>
    </location>
</feature>
<evidence type="ECO:0000313" key="12">
    <source>
        <dbReference type="EMBL" id="ALP41473.1"/>
    </source>
</evidence>
<keyword evidence="3 9" id="KW-1133">Transmembrane helix</keyword>
<evidence type="ECO:0000259" key="11">
    <source>
        <dbReference type="PROSITE" id="PS50885"/>
    </source>
</evidence>
<dbReference type="Proteomes" id="UP000058114">
    <property type="component" value="Chromosome"/>
</dbReference>
<evidence type="ECO:0000256" key="2">
    <source>
        <dbReference type="ARBA" id="ARBA00022692"/>
    </source>
</evidence>
<accession>A0A0S2SIC9</accession>
<dbReference type="KEGG" id="asr:WL1483_4658"/>
<dbReference type="FunFam" id="1.10.287.950:FF:000001">
    <property type="entry name" value="Methyl-accepting chemotaxis sensory transducer"/>
    <property type="match status" value="1"/>
</dbReference>
<dbReference type="SMART" id="SM00283">
    <property type="entry name" value="MA"/>
    <property type="match status" value="1"/>
</dbReference>
<protein>
    <submittedName>
        <fullName evidence="12">Methyl-accepting chemotaxis protein</fullName>
    </submittedName>
</protein>
<dbReference type="SUPFAM" id="SSF58104">
    <property type="entry name" value="Methyl-accepting chemotaxis protein (MCP) signaling domain"/>
    <property type="match status" value="1"/>
</dbReference>
<dbReference type="Gene3D" id="1.10.287.950">
    <property type="entry name" value="Methyl-accepting chemotaxis protein"/>
    <property type="match status" value="1"/>
</dbReference>
<feature type="transmembrane region" description="Helical" evidence="9">
    <location>
        <begin position="258"/>
        <end position="279"/>
    </location>
</feature>
<dbReference type="InterPro" id="IPR003660">
    <property type="entry name" value="HAMP_dom"/>
</dbReference>
<dbReference type="EMBL" id="CP013067">
    <property type="protein sequence ID" value="ALP41473.1"/>
    <property type="molecule type" value="Genomic_DNA"/>
</dbReference>
<dbReference type="GO" id="GO:0007165">
    <property type="term" value="P:signal transduction"/>
    <property type="evidence" value="ECO:0007669"/>
    <property type="project" value="UniProtKB-KW"/>
</dbReference>
<comment type="similarity">
    <text evidence="6">Belongs to the methyl-accepting chemotaxis (MCP) protein family.</text>
</comment>
<dbReference type="Pfam" id="PF00015">
    <property type="entry name" value="MCPsignal"/>
    <property type="match status" value="1"/>
</dbReference>
<keyword evidence="4 9" id="KW-0472">Membrane</keyword>
<evidence type="ECO:0000256" key="5">
    <source>
        <dbReference type="ARBA" id="ARBA00023224"/>
    </source>
</evidence>
<proteinExistence type="inferred from homology"/>
<dbReference type="AlphaFoldDB" id="A0A0S2SIC9"/>
<comment type="subcellular location">
    <subcellularLocation>
        <location evidence="1">Membrane</location>
        <topology evidence="1">Multi-pass membrane protein</topology>
    </subcellularLocation>
</comment>
<dbReference type="InterPro" id="IPR032255">
    <property type="entry name" value="HBM"/>
</dbReference>
<dbReference type="PROSITE" id="PS50885">
    <property type="entry name" value="HAMP"/>
    <property type="match status" value="1"/>
</dbReference>
<dbReference type="CDD" id="cd06225">
    <property type="entry name" value="HAMP"/>
    <property type="match status" value="1"/>
</dbReference>
<evidence type="ECO:0000256" key="7">
    <source>
        <dbReference type="PROSITE-ProRule" id="PRU00284"/>
    </source>
</evidence>
<keyword evidence="5 7" id="KW-0807">Transducer</keyword>
<dbReference type="InterPro" id="IPR004089">
    <property type="entry name" value="MCPsignal_dom"/>
</dbReference>
<dbReference type="CDD" id="cd11386">
    <property type="entry name" value="MCP_signal"/>
    <property type="match status" value="1"/>
</dbReference>
<feature type="domain" description="HAMP" evidence="11">
    <location>
        <begin position="281"/>
        <end position="334"/>
    </location>
</feature>
<name>A0A0S2SIC9_9GAMM</name>
<feature type="region of interest" description="Disordered" evidence="8">
    <location>
        <begin position="391"/>
        <end position="413"/>
    </location>
</feature>
<evidence type="ECO:0000256" key="9">
    <source>
        <dbReference type="SAM" id="Phobius"/>
    </source>
</evidence>
<dbReference type="Pfam" id="PF00672">
    <property type="entry name" value="HAMP"/>
    <property type="match status" value="1"/>
</dbReference>
<evidence type="ECO:0000256" key="4">
    <source>
        <dbReference type="ARBA" id="ARBA00023136"/>
    </source>
</evidence>
<dbReference type="PANTHER" id="PTHR32089">
    <property type="entry name" value="METHYL-ACCEPTING CHEMOTAXIS PROTEIN MCPB"/>
    <property type="match status" value="1"/>
</dbReference>